<comment type="caution">
    <text evidence="1">The sequence shown here is derived from an EMBL/GenBank/DDBJ whole genome shotgun (WGS) entry which is preliminary data.</text>
</comment>
<dbReference type="AlphaFoldDB" id="A0A841PPT5"/>
<sequence>MPKQKCPGETAQSDFAGLAQPNRFKSMSLRLDSFRFRRYEAADPSSALQLPGREK</sequence>
<evidence type="ECO:0000313" key="1">
    <source>
        <dbReference type="EMBL" id="MBB6412650.1"/>
    </source>
</evidence>
<keyword evidence="2" id="KW-1185">Reference proteome</keyword>
<dbReference type="RefSeq" id="WP_184875778.1">
    <property type="nucleotide sequence ID" value="NZ_JACHEF010000006.1"/>
</dbReference>
<accession>A0A841PPT5</accession>
<gene>
    <name evidence="1" type="ORF">HNQ71_005342</name>
</gene>
<dbReference type="EMBL" id="JACHEF010000006">
    <property type="protein sequence ID" value="MBB6412650.1"/>
    <property type="molecule type" value="Genomic_DNA"/>
</dbReference>
<proteinExistence type="predicted"/>
<evidence type="ECO:0000313" key="2">
    <source>
        <dbReference type="Proteomes" id="UP000556329"/>
    </source>
</evidence>
<dbReference type="Proteomes" id="UP000556329">
    <property type="component" value="Unassembled WGS sequence"/>
</dbReference>
<name>A0A841PPT5_9HYPH</name>
<protein>
    <submittedName>
        <fullName evidence="1">Uncharacterized protein</fullName>
    </submittedName>
</protein>
<organism evidence="1 2">
    <name type="scientific">Mesorhizobium sangaii</name>
    <dbReference type="NCBI Taxonomy" id="505389"/>
    <lineage>
        <taxon>Bacteria</taxon>
        <taxon>Pseudomonadati</taxon>
        <taxon>Pseudomonadota</taxon>
        <taxon>Alphaproteobacteria</taxon>
        <taxon>Hyphomicrobiales</taxon>
        <taxon>Phyllobacteriaceae</taxon>
        <taxon>Mesorhizobium</taxon>
    </lineage>
</organism>
<reference evidence="1 2" key="1">
    <citation type="submission" date="2020-08" db="EMBL/GenBank/DDBJ databases">
        <title>Genomic Encyclopedia of Type Strains, Phase IV (KMG-IV): sequencing the most valuable type-strain genomes for metagenomic binning, comparative biology and taxonomic classification.</title>
        <authorList>
            <person name="Goeker M."/>
        </authorList>
    </citation>
    <scope>NUCLEOTIDE SEQUENCE [LARGE SCALE GENOMIC DNA]</scope>
    <source>
        <strain evidence="1 2">DSM 100039</strain>
    </source>
</reference>